<dbReference type="RefSeq" id="WP_099513413.1">
    <property type="nucleotide sequence ID" value="NZ_CP016617.1"/>
</dbReference>
<dbReference type="InterPro" id="IPR006311">
    <property type="entry name" value="TAT_signal"/>
</dbReference>
<dbReference type="Gene3D" id="3.40.190.10">
    <property type="entry name" value="Periplasmic binding protein-like II"/>
    <property type="match status" value="2"/>
</dbReference>
<reference evidence="2" key="1">
    <citation type="submission" date="2016-07" db="EMBL/GenBank/DDBJ databases">
        <title>Microvirga ossetica sp. nov. a new species of rhizobia isolated from root nodules of the legume species Vicia alpestris Steven originated from North Ossetia region in the Caucasus.</title>
        <authorList>
            <person name="Safronova V.I."/>
            <person name="Kuznetsova I.G."/>
            <person name="Sazanova A.L."/>
            <person name="Belimov A."/>
            <person name="Andronov E."/>
            <person name="Osledkin Y.S."/>
            <person name="Onishchuk O.P."/>
            <person name="Kurchak O.N."/>
            <person name="Shaposhnikov A.I."/>
            <person name="Willems A."/>
            <person name="Tikhonovich I.A."/>
        </authorList>
    </citation>
    <scope>NUCLEOTIDE SEQUENCE [LARGE SCALE GENOMIC DNA]</scope>
    <source>
        <strain evidence="2">V5/3M</strain>
        <plasmid evidence="2">unnamed1</plasmid>
    </source>
</reference>
<dbReference type="Pfam" id="PF09084">
    <property type="entry name" value="NMT1"/>
    <property type="match status" value="1"/>
</dbReference>
<evidence type="ECO:0000313" key="2">
    <source>
        <dbReference type="EMBL" id="ANY82296.1"/>
    </source>
</evidence>
<dbReference type="OrthoDB" id="5372616at2"/>
<geneLocation type="plasmid" evidence="2">
    <name>unnamed1</name>
</geneLocation>
<evidence type="ECO:0000259" key="1">
    <source>
        <dbReference type="Pfam" id="PF09084"/>
    </source>
</evidence>
<dbReference type="PANTHER" id="PTHR30024">
    <property type="entry name" value="ALIPHATIC SULFONATES-BINDING PROTEIN-RELATED"/>
    <property type="match status" value="1"/>
</dbReference>
<feature type="domain" description="SsuA/THI5-like" evidence="1">
    <location>
        <begin position="69"/>
        <end position="258"/>
    </location>
</feature>
<sequence>MNTIQTRRHVLTGLTAIGLVPLLKRPGAFAEEAALETTSVRFARSPGICLAPQFVAEELIRADGLSDFRYVDTQASLTSIALAARGDVDFVVEYGTLLAIRIDQGDPIKVLSGVHVGCYELFAHEGINSVLDLKGKSVAVGVARGSDPHVYVSAMASYVGLDPLKDIVWVTSDVNPMELFAQHKVDAFLAGPPEPQELRARKIGHVILNSLQDRPWSQYFCCMLAANAAYAAKYPAATKRVLRAVLKANDLCVSEPERVARLLISDGYATHYDLALQTLRDIPYAKWRELDPEDTIRFFSLRLREGGMIKSSPQKIIATGTDWRFLNEIKRELKT</sequence>
<name>A0A1B2EQN7_9HYPH</name>
<accession>A0A1B2EQN7</accession>
<dbReference type="EMBL" id="CP016617">
    <property type="protein sequence ID" value="ANY82296.1"/>
    <property type="molecule type" value="Genomic_DNA"/>
</dbReference>
<organism evidence="2">
    <name type="scientific">Microvirga ossetica</name>
    <dbReference type="NCBI Taxonomy" id="1882682"/>
    <lineage>
        <taxon>Bacteria</taxon>
        <taxon>Pseudomonadati</taxon>
        <taxon>Pseudomonadota</taxon>
        <taxon>Alphaproteobacteria</taxon>
        <taxon>Hyphomicrobiales</taxon>
        <taxon>Methylobacteriaceae</taxon>
        <taxon>Microvirga</taxon>
    </lineage>
</organism>
<keyword evidence="2" id="KW-0614">Plasmid</keyword>
<dbReference type="KEGG" id="moc:BB934_28655"/>
<dbReference type="SUPFAM" id="SSF53850">
    <property type="entry name" value="Periplasmic binding protein-like II"/>
    <property type="match status" value="1"/>
</dbReference>
<dbReference type="InterPro" id="IPR015168">
    <property type="entry name" value="SsuA/THI5"/>
</dbReference>
<proteinExistence type="predicted"/>
<dbReference type="PROSITE" id="PS51318">
    <property type="entry name" value="TAT"/>
    <property type="match status" value="1"/>
</dbReference>
<dbReference type="AlphaFoldDB" id="A0A1B2EQN7"/>
<gene>
    <name evidence="2" type="ORF">BB934_28655</name>
</gene>
<protein>
    <recommendedName>
        <fullName evidence="1">SsuA/THI5-like domain-containing protein</fullName>
    </recommendedName>
</protein>